<evidence type="ECO:0000259" key="1">
    <source>
        <dbReference type="PROSITE" id="PS51832"/>
    </source>
</evidence>
<accession>A0ABW8PXA4</accession>
<keyword evidence="3" id="KW-1185">Reference proteome</keyword>
<protein>
    <submittedName>
        <fullName evidence="2">HD domain-containing phosphohydrolase</fullName>
    </submittedName>
</protein>
<dbReference type="PANTHER" id="PTHR43155">
    <property type="entry name" value="CYCLIC DI-GMP PHOSPHODIESTERASE PA4108-RELATED"/>
    <property type="match status" value="1"/>
</dbReference>
<gene>
    <name evidence="2" type="ORF">V6U78_06130</name>
</gene>
<sequence>MLLRDFELSRITPEHLKVNRPVPWPIYDEFGKLLMARGALLRSERQKEILARVGLFAKDAEETPASPVPQPLRFRRRVNPFAEFDELCLKLEEAFELIDQDTPPPVGLVQKRIYDIIVTLQGLRDYDADALLGAVHLSDQFAYPIHHPMQIAVLAELILERLQAPQEVRLAVMAACLTCNVAMNPYQQRLHQQKSPLNAQQRKVINRHPEQGVQKLQQAGVTDDLWLEIIAQHHEKLDGSGYPRALKGDQIRREARVVALADVYSAMVTPRPYRSPIKHKDSLREIFIRRGSQFDEKLTLLFLNELGVYPPGVYVRLNNGELAVVIGRTSDPKAPLVASVRKADGDLFLSPRRRNTASRQFAIKSVCPVNERMRVNPATLWGIDALRITQVMPDLSSIADLI</sequence>
<dbReference type="RefSeq" id="WP_405338488.1">
    <property type="nucleotide sequence ID" value="NZ_JBANFI010000003.1"/>
</dbReference>
<dbReference type="SUPFAM" id="SSF109604">
    <property type="entry name" value="HD-domain/PDEase-like"/>
    <property type="match status" value="1"/>
</dbReference>
<proteinExistence type="predicted"/>
<reference evidence="2 3" key="1">
    <citation type="submission" date="2024-02" db="EMBL/GenBank/DDBJ databases">
        <title>Marinospirillum sp. MEB 164 isolated from Lonar lake sediment.</title>
        <authorList>
            <person name="Joshi A."/>
            <person name="Thite S."/>
        </authorList>
    </citation>
    <scope>NUCLEOTIDE SEQUENCE [LARGE SCALE GENOMIC DNA]</scope>
    <source>
        <strain evidence="2 3">MEB164</strain>
    </source>
</reference>
<evidence type="ECO:0000313" key="2">
    <source>
        <dbReference type="EMBL" id="MFK7160611.1"/>
    </source>
</evidence>
<dbReference type="EMBL" id="JBANFI010000003">
    <property type="protein sequence ID" value="MFK7160611.1"/>
    <property type="molecule type" value="Genomic_DNA"/>
</dbReference>
<dbReference type="InterPro" id="IPR037522">
    <property type="entry name" value="HD_GYP_dom"/>
</dbReference>
<dbReference type="InterPro" id="IPR003607">
    <property type="entry name" value="HD/PDEase_dom"/>
</dbReference>
<comment type="caution">
    <text evidence="2">The sequence shown here is derived from an EMBL/GenBank/DDBJ whole genome shotgun (WGS) entry which is preliminary data.</text>
</comment>
<dbReference type="Pfam" id="PF13487">
    <property type="entry name" value="HD_5"/>
    <property type="match status" value="1"/>
</dbReference>
<dbReference type="Proteomes" id="UP001621714">
    <property type="component" value="Unassembled WGS sequence"/>
</dbReference>
<organism evidence="2 3">
    <name type="scientific">Marinospirillum alkalitolerans</name>
    <dbReference type="NCBI Taxonomy" id="3123374"/>
    <lineage>
        <taxon>Bacteria</taxon>
        <taxon>Pseudomonadati</taxon>
        <taxon>Pseudomonadota</taxon>
        <taxon>Gammaproteobacteria</taxon>
        <taxon>Oceanospirillales</taxon>
        <taxon>Oceanospirillaceae</taxon>
        <taxon>Marinospirillum</taxon>
    </lineage>
</organism>
<feature type="domain" description="HD-GYP" evidence="1">
    <location>
        <begin position="123"/>
        <end position="318"/>
    </location>
</feature>
<dbReference type="PANTHER" id="PTHR43155:SF2">
    <property type="entry name" value="CYCLIC DI-GMP PHOSPHODIESTERASE PA4108"/>
    <property type="match status" value="1"/>
</dbReference>
<evidence type="ECO:0000313" key="3">
    <source>
        <dbReference type="Proteomes" id="UP001621714"/>
    </source>
</evidence>
<dbReference type="Gene3D" id="1.10.3210.10">
    <property type="entry name" value="Hypothetical protein af1432"/>
    <property type="match status" value="1"/>
</dbReference>
<name>A0ABW8PXA4_9GAMM</name>
<dbReference type="PROSITE" id="PS51832">
    <property type="entry name" value="HD_GYP"/>
    <property type="match status" value="1"/>
</dbReference>
<dbReference type="CDD" id="cd00077">
    <property type="entry name" value="HDc"/>
    <property type="match status" value="1"/>
</dbReference>